<protein>
    <submittedName>
        <fullName evidence="2">tRNA1(Val) A37 N6-methylase TrmN6</fullName>
    </submittedName>
</protein>
<dbReference type="EMBL" id="SLUI01000018">
    <property type="protein sequence ID" value="TCL33253.1"/>
    <property type="molecule type" value="Genomic_DNA"/>
</dbReference>
<dbReference type="GO" id="GO:0003676">
    <property type="term" value="F:nucleic acid binding"/>
    <property type="evidence" value="ECO:0007669"/>
    <property type="project" value="InterPro"/>
</dbReference>
<evidence type="ECO:0000313" key="3">
    <source>
        <dbReference type="Proteomes" id="UP000295063"/>
    </source>
</evidence>
<keyword evidence="2" id="KW-0489">Methyltransferase</keyword>
<dbReference type="GO" id="GO:0032259">
    <property type="term" value="P:methylation"/>
    <property type="evidence" value="ECO:0007669"/>
    <property type="project" value="UniProtKB-KW"/>
</dbReference>
<dbReference type="InterPro" id="IPR050210">
    <property type="entry name" value="tRNA_Adenine-N(6)_MTase"/>
</dbReference>
<reference evidence="2 3" key="1">
    <citation type="submission" date="2019-03" db="EMBL/GenBank/DDBJ databases">
        <title>Genomic Encyclopedia of Type Strains, Phase IV (KMG-IV): sequencing the most valuable type-strain genomes for metagenomic binning, comparative biology and taxonomic classification.</title>
        <authorList>
            <person name="Goeker M."/>
        </authorList>
    </citation>
    <scope>NUCLEOTIDE SEQUENCE [LARGE SCALE GENOMIC DNA]</scope>
    <source>
        <strain evidence="2 3">DSM 15969</strain>
    </source>
</reference>
<feature type="domain" description="Methyltransferase" evidence="1">
    <location>
        <begin position="50"/>
        <end position="122"/>
    </location>
</feature>
<dbReference type="InterPro" id="IPR029063">
    <property type="entry name" value="SAM-dependent_MTases_sf"/>
</dbReference>
<proteinExistence type="predicted"/>
<dbReference type="OrthoDB" id="9777257at2"/>
<keyword evidence="2" id="KW-0808">Transferase</keyword>
<dbReference type="GO" id="GO:0008168">
    <property type="term" value="F:methyltransferase activity"/>
    <property type="evidence" value="ECO:0007669"/>
    <property type="project" value="UniProtKB-KW"/>
</dbReference>
<organism evidence="2 3">
    <name type="scientific">Anaerospora hongkongensis</name>
    <dbReference type="NCBI Taxonomy" id="244830"/>
    <lineage>
        <taxon>Bacteria</taxon>
        <taxon>Bacillati</taxon>
        <taxon>Bacillota</taxon>
        <taxon>Negativicutes</taxon>
        <taxon>Selenomonadales</taxon>
        <taxon>Sporomusaceae</taxon>
        <taxon>Anaerospora</taxon>
    </lineage>
</organism>
<dbReference type="Gene3D" id="3.40.50.150">
    <property type="entry name" value="Vaccinia Virus protein VP39"/>
    <property type="match status" value="1"/>
</dbReference>
<keyword evidence="3" id="KW-1185">Reference proteome</keyword>
<gene>
    <name evidence="2" type="ORF">EV210_11826</name>
</gene>
<dbReference type="PROSITE" id="PS00092">
    <property type="entry name" value="N6_MTASE"/>
    <property type="match status" value="1"/>
</dbReference>
<dbReference type="SUPFAM" id="SSF53335">
    <property type="entry name" value="S-adenosyl-L-methionine-dependent methyltransferases"/>
    <property type="match status" value="1"/>
</dbReference>
<evidence type="ECO:0000259" key="1">
    <source>
        <dbReference type="Pfam" id="PF13649"/>
    </source>
</evidence>
<comment type="caution">
    <text evidence="2">The sequence shown here is derived from an EMBL/GenBank/DDBJ whole genome shotgun (WGS) entry which is preliminary data.</text>
</comment>
<sequence>MTDAVLEPGDRLDDLIINGLKIIQRDDQFRFSLDAILLAHFATVRPNAAVVDLGTGTGVIAMLLAVRGAAQVTGVEISPVMAEMAARSVKLNQLAGRISIQNADLRNLRGQLPAGVFDLVVSNPPYRPVGNGFLNPNDKVAMARHEVTATLGDVVAAARYLVKYRGRFAMVHLPERIPEILEALRFAGIEPKRLRLVHSTIGKKPNMVLVEGIRGASSGLEVLPPLIVYDNAGNYCSEILAWYQGDQSI</sequence>
<dbReference type="PANTHER" id="PTHR47739">
    <property type="entry name" value="TRNA1(VAL) (ADENINE(37)-N6)-METHYLTRANSFERASE"/>
    <property type="match status" value="1"/>
</dbReference>
<dbReference type="PANTHER" id="PTHR47739:SF1">
    <property type="entry name" value="TRNA1(VAL) (ADENINE(37)-N6)-METHYLTRANSFERASE"/>
    <property type="match status" value="1"/>
</dbReference>
<dbReference type="InterPro" id="IPR002052">
    <property type="entry name" value="DNA_methylase_N6_adenine_CS"/>
</dbReference>
<accession>A0A4V2Q7T6</accession>
<evidence type="ECO:0000313" key="2">
    <source>
        <dbReference type="EMBL" id="TCL33253.1"/>
    </source>
</evidence>
<dbReference type="AlphaFoldDB" id="A0A4V2Q7T6"/>
<dbReference type="Pfam" id="PF13649">
    <property type="entry name" value="Methyltransf_25"/>
    <property type="match status" value="1"/>
</dbReference>
<dbReference type="RefSeq" id="WP_132083126.1">
    <property type="nucleotide sequence ID" value="NZ_SLUI01000018.1"/>
</dbReference>
<name>A0A4V2Q7T6_9FIRM</name>
<dbReference type="InterPro" id="IPR041698">
    <property type="entry name" value="Methyltransf_25"/>
</dbReference>
<dbReference type="CDD" id="cd02440">
    <property type="entry name" value="AdoMet_MTases"/>
    <property type="match status" value="1"/>
</dbReference>
<dbReference type="Proteomes" id="UP000295063">
    <property type="component" value="Unassembled WGS sequence"/>
</dbReference>